<accession>A0A2G9QG69</accession>
<keyword evidence="2" id="KW-1185">Reference proteome</keyword>
<dbReference type="EMBL" id="KZ001133">
    <property type="protein sequence ID" value="PIO14587.1"/>
    <property type="molecule type" value="Genomic_DNA"/>
</dbReference>
<reference evidence="2" key="1">
    <citation type="journal article" date="2017" name="Nat. Commun.">
        <title>The North American bullfrog draft genome provides insight into hormonal regulation of long noncoding RNA.</title>
        <authorList>
            <person name="Hammond S.A."/>
            <person name="Warren R.L."/>
            <person name="Vandervalk B.P."/>
            <person name="Kucuk E."/>
            <person name="Khan H."/>
            <person name="Gibb E.A."/>
            <person name="Pandoh P."/>
            <person name="Kirk H."/>
            <person name="Zhao Y."/>
            <person name="Jones M."/>
            <person name="Mungall A.J."/>
            <person name="Coope R."/>
            <person name="Pleasance S."/>
            <person name="Moore R.A."/>
            <person name="Holt R.A."/>
            <person name="Round J.M."/>
            <person name="Ohora S."/>
            <person name="Walle B.V."/>
            <person name="Veldhoen N."/>
            <person name="Helbing C.C."/>
            <person name="Birol I."/>
        </authorList>
    </citation>
    <scope>NUCLEOTIDE SEQUENCE [LARGE SCALE GENOMIC DNA]</scope>
</reference>
<organism evidence="1 2">
    <name type="scientific">Aquarana catesbeiana</name>
    <name type="common">American bullfrog</name>
    <name type="synonym">Rana catesbeiana</name>
    <dbReference type="NCBI Taxonomy" id="8400"/>
    <lineage>
        <taxon>Eukaryota</taxon>
        <taxon>Metazoa</taxon>
        <taxon>Chordata</taxon>
        <taxon>Craniata</taxon>
        <taxon>Vertebrata</taxon>
        <taxon>Euteleostomi</taxon>
        <taxon>Amphibia</taxon>
        <taxon>Batrachia</taxon>
        <taxon>Anura</taxon>
        <taxon>Neobatrachia</taxon>
        <taxon>Ranoidea</taxon>
        <taxon>Ranidae</taxon>
        <taxon>Aquarana</taxon>
    </lineage>
</organism>
<dbReference type="AlphaFoldDB" id="A0A2G9QG69"/>
<evidence type="ECO:0000313" key="2">
    <source>
        <dbReference type="Proteomes" id="UP000228934"/>
    </source>
</evidence>
<dbReference type="Proteomes" id="UP000228934">
    <property type="component" value="Unassembled WGS sequence"/>
</dbReference>
<proteinExistence type="predicted"/>
<gene>
    <name evidence="1" type="ORF">AB205_0111400</name>
</gene>
<sequence length="37" mass="4312">MARIIVGTTAPKYRMLFAMKRGNLIKTLKVFLFLQQL</sequence>
<protein>
    <submittedName>
        <fullName evidence="1">Uncharacterized protein</fullName>
    </submittedName>
</protein>
<evidence type="ECO:0000313" key="1">
    <source>
        <dbReference type="EMBL" id="PIO14587.1"/>
    </source>
</evidence>
<name>A0A2G9QG69_AQUCT</name>